<sequence>MFNYLEILGSQNLPIKADLSHLSPTALDGGCHLQKRQWQTLVWAVQPRLKTNVDLRPF</sequence>
<gene>
    <name evidence="1" type="ORF">MM59RIKEN_05610</name>
</gene>
<reference evidence="1" key="1">
    <citation type="submission" date="2020-09" db="EMBL/GenBank/DDBJ databases">
        <title>New species isolated from human feces.</title>
        <authorList>
            <person name="Kitahara M."/>
            <person name="Shigeno Y."/>
            <person name="Shime M."/>
            <person name="Matsumoto Y."/>
            <person name="Nakamura S."/>
            <person name="Motooka D."/>
            <person name="Fukuoka S."/>
            <person name="Nishikawa H."/>
            <person name="Benno Y."/>
        </authorList>
    </citation>
    <scope>NUCLEOTIDE SEQUENCE</scope>
    <source>
        <strain evidence="1">MM59</strain>
    </source>
</reference>
<dbReference type="KEGG" id="pfaa:MM59RIKEN_05610"/>
<organism evidence="1 2">
    <name type="scientific">Pusillibacter faecalis</name>
    <dbReference type="NCBI Taxonomy" id="2714358"/>
    <lineage>
        <taxon>Bacteria</taxon>
        <taxon>Bacillati</taxon>
        <taxon>Bacillota</taxon>
        <taxon>Clostridia</taxon>
        <taxon>Eubacteriales</taxon>
        <taxon>Oscillospiraceae</taxon>
        <taxon>Pusillibacter</taxon>
    </lineage>
</organism>
<keyword evidence="2" id="KW-1185">Reference proteome</keyword>
<evidence type="ECO:0000313" key="1">
    <source>
        <dbReference type="EMBL" id="BCK83242.1"/>
    </source>
</evidence>
<name>A0A810QAJ9_9FIRM</name>
<dbReference type="Proteomes" id="UP000679848">
    <property type="component" value="Chromosome"/>
</dbReference>
<dbReference type="AlphaFoldDB" id="A0A810QAJ9"/>
<dbReference type="EMBL" id="AP023420">
    <property type="protein sequence ID" value="BCK83242.1"/>
    <property type="molecule type" value="Genomic_DNA"/>
</dbReference>
<proteinExistence type="predicted"/>
<accession>A0A810QAJ9</accession>
<protein>
    <submittedName>
        <fullName evidence="1">Uncharacterized protein</fullName>
    </submittedName>
</protein>
<evidence type="ECO:0000313" key="2">
    <source>
        <dbReference type="Proteomes" id="UP000679848"/>
    </source>
</evidence>